<dbReference type="InterPro" id="IPR016181">
    <property type="entry name" value="Acyl_CoA_acyltransferase"/>
</dbReference>
<dbReference type="GO" id="GO:0016747">
    <property type="term" value="F:acyltransferase activity, transferring groups other than amino-acyl groups"/>
    <property type="evidence" value="ECO:0007669"/>
    <property type="project" value="InterPro"/>
</dbReference>
<keyword evidence="2" id="KW-0012">Acyltransferase</keyword>
<evidence type="ECO:0000259" key="3">
    <source>
        <dbReference type="PROSITE" id="PS51186"/>
    </source>
</evidence>
<gene>
    <name evidence="4" type="ORF">MNBD_ACTINO01-2621</name>
</gene>
<dbReference type="Pfam" id="PF00583">
    <property type="entry name" value="Acetyltransf_1"/>
    <property type="match status" value="1"/>
</dbReference>
<proteinExistence type="predicted"/>
<dbReference type="Gene3D" id="3.40.630.30">
    <property type="match status" value="1"/>
</dbReference>
<accession>A0A3B0T5P5</accession>
<dbReference type="PANTHER" id="PTHR43877">
    <property type="entry name" value="AMINOALKYLPHOSPHONATE N-ACETYLTRANSFERASE-RELATED-RELATED"/>
    <property type="match status" value="1"/>
</dbReference>
<dbReference type="InterPro" id="IPR000182">
    <property type="entry name" value="GNAT_dom"/>
</dbReference>
<dbReference type="AlphaFoldDB" id="A0A3B0T5P5"/>
<dbReference type="CDD" id="cd04301">
    <property type="entry name" value="NAT_SF"/>
    <property type="match status" value="1"/>
</dbReference>
<evidence type="ECO:0000256" key="2">
    <source>
        <dbReference type="ARBA" id="ARBA00023315"/>
    </source>
</evidence>
<organism evidence="4">
    <name type="scientific">hydrothermal vent metagenome</name>
    <dbReference type="NCBI Taxonomy" id="652676"/>
    <lineage>
        <taxon>unclassified sequences</taxon>
        <taxon>metagenomes</taxon>
        <taxon>ecological metagenomes</taxon>
    </lineage>
</organism>
<keyword evidence="1" id="KW-0808">Transferase</keyword>
<protein>
    <recommendedName>
        <fullName evidence="3">N-acetyltransferase domain-containing protein</fullName>
    </recommendedName>
</protein>
<dbReference type="InterPro" id="IPR050832">
    <property type="entry name" value="Bact_Acetyltransf"/>
</dbReference>
<dbReference type="EMBL" id="UOEI01000626">
    <property type="protein sequence ID" value="VAW08677.1"/>
    <property type="molecule type" value="Genomic_DNA"/>
</dbReference>
<dbReference type="SUPFAM" id="SSF55729">
    <property type="entry name" value="Acyl-CoA N-acyltransferases (Nat)"/>
    <property type="match status" value="1"/>
</dbReference>
<reference evidence="4" key="1">
    <citation type="submission" date="2018-06" db="EMBL/GenBank/DDBJ databases">
        <authorList>
            <person name="Zhirakovskaya E."/>
        </authorList>
    </citation>
    <scope>NUCLEOTIDE SEQUENCE</scope>
</reference>
<evidence type="ECO:0000313" key="4">
    <source>
        <dbReference type="EMBL" id="VAW08677.1"/>
    </source>
</evidence>
<evidence type="ECO:0000256" key="1">
    <source>
        <dbReference type="ARBA" id="ARBA00022679"/>
    </source>
</evidence>
<dbReference type="PROSITE" id="PS51186">
    <property type="entry name" value="GNAT"/>
    <property type="match status" value="1"/>
</dbReference>
<name>A0A3B0T5P5_9ZZZZ</name>
<sequence>MHITVRSARTDDVTRLADLYREMESEQTARKPVWALTDGVDEPIESSISAALDADDSMVRIGEIDAVPLGFVWLTIEPMLSRAHGSRIGRIRLIYTDPPARGVGVGHAMLEAVLEELRARGIRHFDAPVGPGQRAAKNFFEAHGFAARSIIMHHEDREA</sequence>
<feature type="domain" description="N-acetyltransferase" evidence="3">
    <location>
        <begin position="3"/>
        <end position="159"/>
    </location>
</feature>